<dbReference type="InterPro" id="IPR040364">
    <property type="entry name" value="TTC21A/TTC21B"/>
</dbReference>
<dbReference type="AlphaFoldDB" id="A0A7J7JRS2"/>
<dbReference type="GO" id="GO:0035721">
    <property type="term" value="P:intraciliary retrograde transport"/>
    <property type="evidence" value="ECO:0007669"/>
    <property type="project" value="TreeGrafter"/>
</dbReference>
<dbReference type="SUPFAM" id="SSF48452">
    <property type="entry name" value="TPR-like"/>
    <property type="match status" value="3"/>
</dbReference>
<feature type="domain" description="Tetratricopeptide repeat protein 21A/21B second ARM" evidence="5">
    <location>
        <begin position="1"/>
        <end position="227"/>
    </location>
</feature>
<dbReference type="Pfam" id="PF25068">
    <property type="entry name" value="ARM_TT21_4th"/>
    <property type="match status" value="1"/>
</dbReference>
<dbReference type="InterPro" id="IPR056835">
    <property type="entry name" value="ARM_TT21_5th"/>
</dbReference>
<dbReference type="InterPro" id="IPR011990">
    <property type="entry name" value="TPR-like_helical_dom_sf"/>
</dbReference>
<dbReference type="InterPro" id="IPR019734">
    <property type="entry name" value="TPR_rpt"/>
</dbReference>
<keyword evidence="2" id="KW-0677">Repeat</keyword>
<comment type="caution">
    <text evidence="8">The sequence shown here is derived from an EMBL/GenBank/DDBJ whole genome shotgun (WGS) entry which is preliminary data.</text>
</comment>
<keyword evidence="9" id="KW-1185">Reference proteome</keyword>
<evidence type="ECO:0000259" key="7">
    <source>
        <dbReference type="Pfam" id="PF25068"/>
    </source>
</evidence>
<protein>
    <submittedName>
        <fullName evidence="8">TTC21B</fullName>
    </submittedName>
</protein>
<evidence type="ECO:0000259" key="5">
    <source>
        <dbReference type="Pfam" id="PF25060"/>
    </source>
</evidence>
<evidence type="ECO:0000256" key="3">
    <source>
        <dbReference type="ARBA" id="ARBA00022803"/>
    </source>
</evidence>
<evidence type="ECO:0000313" key="8">
    <source>
        <dbReference type="EMBL" id="KAF6029049.1"/>
    </source>
</evidence>
<dbReference type="OrthoDB" id="10259630at2759"/>
<accession>A0A7J7JRS2</accession>
<dbReference type="GO" id="GO:0030991">
    <property type="term" value="C:intraciliary transport particle A"/>
    <property type="evidence" value="ECO:0007669"/>
    <property type="project" value="TreeGrafter"/>
</dbReference>
<dbReference type="Pfam" id="PF25060">
    <property type="entry name" value="ARM_TT21_2nd"/>
    <property type="match status" value="1"/>
</dbReference>
<gene>
    <name evidence="8" type="ORF">EB796_012644</name>
</gene>
<feature type="repeat" description="TPR" evidence="4">
    <location>
        <begin position="410"/>
        <end position="443"/>
    </location>
</feature>
<dbReference type="FunFam" id="1.25.40.10:FF:000197">
    <property type="entry name" value="Tetratricopeptide repeat domain 21B"/>
    <property type="match status" value="1"/>
</dbReference>
<dbReference type="Pfam" id="PF13176">
    <property type="entry name" value="TPR_7"/>
    <property type="match status" value="1"/>
</dbReference>
<feature type="domain" description="Tetratricopeptide repeat protein 21A/21B fourth ARM" evidence="7">
    <location>
        <begin position="446"/>
        <end position="589"/>
    </location>
</feature>
<reference evidence="8" key="1">
    <citation type="submission" date="2020-06" db="EMBL/GenBank/DDBJ databases">
        <title>Draft genome of Bugula neritina, a colonial animal packing powerful symbionts and potential medicines.</title>
        <authorList>
            <person name="Rayko M."/>
        </authorList>
    </citation>
    <scope>NUCLEOTIDE SEQUENCE [LARGE SCALE GENOMIC DNA]</scope>
    <source>
        <strain evidence="8">Kwan_BN1</strain>
    </source>
</reference>
<dbReference type="Gene3D" id="1.25.40.10">
    <property type="entry name" value="Tetratricopeptide repeat domain"/>
    <property type="match status" value="3"/>
</dbReference>
<evidence type="ECO:0000259" key="6">
    <source>
        <dbReference type="Pfam" id="PF25064"/>
    </source>
</evidence>
<dbReference type="PANTHER" id="PTHR14699:SF0">
    <property type="entry name" value="TETRATRICOPEPTIDE REPEAT PROTEIN 21 HOMOLOG"/>
    <property type="match status" value="1"/>
</dbReference>
<dbReference type="GO" id="GO:0061512">
    <property type="term" value="P:protein localization to cilium"/>
    <property type="evidence" value="ECO:0007669"/>
    <property type="project" value="TreeGrafter"/>
</dbReference>
<dbReference type="Pfam" id="PF25064">
    <property type="entry name" value="ARM_TT21_5th"/>
    <property type="match status" value="1"/>
</dbReference>
<sequence>MIERAVTLDKCADYYNEMGYQQYLKGDIHGSMTTYNTASKYSDATAASMCGVIRAQLQLNNIEEATSSLEFLNELNSTLGLSAEVVFLTGVMQRKKGSSAETVINKFQEAITVNFRAVQGVPVGFSYFTNLNPELLLRIISNLLEYAPQQPATGTGPPNKILKICTSCLESVIKVAPGILEACFLQAKIKYLLGDNTAAQANLNLCLEQDPSYASAHILMAQIHSSQNNFKLANQSLEVGLSYNFEVRDHPLYHLIKARILSRQEEIEEAKKTLHGALLLPGVKTIGRKASAKHRANQISVNDRVSVFLELAEAHLKLGEQPEAAKIMQDAVMEFEGTPEELRINIANADLAIGRGDIDGALTMLRNIGPEQAYFVEAREKMAHIYLHHRKDPRLYAGCYRELAEKNPSPQTQMLLGDAYLAIQETDKAIEVYDAALKKNPRDGVLASKIGEALVKTHRYNKAITYYEHSIKGGGPSSLKYDLANLLMKLKSYEKCEKILNIAIDLDKDSNEFEKLQERTRYLLLLAKSVETLEKAKDNQSRVLSRAQMEAPDTVTEQEKLAATICSALGQQSSDSRDYDKAIRFYKEAANHDDSDGKYGLQLANLLLLTEDLDSCQHQLVQLLKNDKENEKATVMMADLMFRKNEYDQAMFIFSSCWRKNLITGTHSVGSLI</sequence>
<dbReference type="GO" id="GO:0005929">
    <property type="term" value="C:cilium"/>
    <property type="evidence" value="ECO:0007669"/>
    <property type="project" value="GOC"/>
</dbReference>
<dbReference type="EMBL" id="VXIV02001859">
    <property type="protein sequence ID" value="KAF6029049.1"/>
    <property type="molecule type" value="Genomic_DNA"/>
</dbReference>
<dbReference type="SMART" id="SM00028">
    <property type="entry name" value="TPR"/>
    <property type="match status" value="6"/>
</dbReference>
<name>A0A7J7JRS2_BUGNE</name>
<comment type="similarity">
    <text evidence="1">Belongs to the TTC21 family.</text>
</comment>
<evidence type="ECO:0000313" key="9">
    <source>
        <dbReference type="Proteomes" id="UP000593567"/>
    </source>
</evidence>
<feature type="domain" description="Tetratricopeptide repeat protein 21A/21B fifth ARM repeats" evidence="6">
    <location>
        <begin position="631"/>
        <end position="656"/>
    </location>
</feature>
<dbReference type="Pfam" id="PF25058">
    <property type="entry name" value="ARM_TT21"/>
    <property type="match status" value="1"/>
</dbReference>
<evidence type="ECO:0000256" key="2">
    <source>
        <dbReference type="ARBA" id="ARBA00022737"/>
    </source>
</evidence>
<proteinExistence type="inferred from homology"/>
<evidence type="ECO:0000256" key="1">
    <source>
        <dbReference type="ARBA" id="ARBA00010935"/>
    </source>
</evidence>
<keyword evidence="3 4" id="KW-0802">TPR repeat</keyword>
<dbReference type="PROSITE" id="PS50005">
    <property type="entry name" value="TPR"/>
    <property type="match status" value="1"/>
</dbReference>
<dbReference type="InterPro" id="IPR056836">
    <property type="entry name" value="ARM_TT21_4th"/>
</dbReference>
<dbReference type="PANTHER" id="PTHR14699">
    <property type="entry name" value="STI2 PROTEIN-RELATED"/>
    <property type="match status" value="1"/>
</dbReference>
<dbReference type="InterPro" id="IPR056832">
    <property type="entry name" value="ARM_TT21_2nd"/>
</dbReference>
<dbReference type="Proteomes" id="UP000593567">
    <property type="component" value="Unassembled WGS sequence"/>
</dbReference>
<organism evidence="8 9">
    <name type="scientific">Bugula neritina</name>
    <name type="common">Brown bryozoan</name>
    <name type="synonym">Sertularia neritina</name>
    <dbReference type="NCBI Taxonomy" id="10212"/>
    <lineage>
        <taxon>Eukaryota</taxon>
        <taxon>Metazoa</taxon>
        <taxon>Spiralia</taxon>
        <taxon>Lophotrochozoa</taxon>
        <taxon>Bryozoa</taxon>
        <taxon>Gymnolaemata</taxon>
        <taxon>Cheilostomatida</taxon>
        <taxon>Flustrina</taxon>
        <taxon>Buguloidea</taxon>
        <taxon>Bugulidae</taxon>
        <taxon>Bugula</taxon>
    </lineage>
</organism>
<evidence type="ECO:0000256" key="4">
    <source>
        <dbReference type="PROSITE-ProRule" id="PRU00339"/>
    </source>
</evidence>